<dbReference type="Gene3D" id="3.40.30.10">
    <property type="entry name" value="Glutaredoxin"/>
    <property type="match status" value="1"/>
</dbReference>
<proteinExistence type="predicted"/>
<dbReference type="InterPro" id="IPR036249">
    <property type="entry name" value="Thioredoxin-like_sf"/>
</dbReference>
<dbReference type="EMBL" id="UOEI01000612">
    <property type="protein sequence ID" value="VAW08573.1"/>
    <property type="molecule type" value="Genomic_DNA"/>
</dbReference>
<accession>A0A3B0SX69</accession>
<gene>
    <name evidence="1" type="ORF">MNBD_ACTINO01-582</name>
</gene>
<sequence>MPVVDTVSNDYLDEIAFVAIAGRSEMDRTAEVADGLFSDNLMWGLDDSVWNLYGVRGQPTSVLVSEGVVVDVWFGAIGDAAIRERLDRLVSISS</sequence>
<organism evidence="1">
    <name type="scientific">hydrothermal vent metagenome</name>
    <dbReference type="NCBI Taxonomy" id="652676"/>
    <lineage>
        <taxon>unclassified sequences</taxon>
        <taxon>metagenomes</taxon>
        <taxon>ecological metagenomes</taxon>
    </lineage>
</organism>
<name>A0A3B0SX69_9ZZZZ</name>
<dbReference type="AlphaFoldDB" id="A0A3B0SX69"/>
<evidence type="ECO:0000313" key="1">
    <source>
        <dbReference type="EMBL" id="VAW08573.1"/>
    </source>
</evidence>
<reference evidence="1" key="1">
    <citation type="submission" date="2018-06" db="EMBL/GenBank/DDBJ databases">
        <authorList>
            <person name="Zhirakovskaya E."/>
        </authorList>
    </citation>
    <scope>NUCLEOTIDE SEQUENCE</scope>
</reference>
<protein>
    <submittedName>
        <fullName evidence="1">Uncharacterized protein</fullName>
    </submittedName>
</protein>
<dbReference type="SUPFAM" id="SSF52833">
    <property type="entry name" value="Thioredoxin-like"/>
    <property type="match status" value="1"/>
</dbReference>